<protein>
    <submittedName>
        <fullName evidence="1">Uncharacterized protein</fullName>
    </submittedName>
</protein>
<dbReference type="EMBL" id="LAZR01030864">
    <property type="protein sequence ID" value="KKL55371.1"/>
    <property type="molecule type" value="Genomic_DNA"/>
</dbReference>
<sequence length="123" mass="13005">MADPITVYDQRHEGHIITIFLDFTSGGATTAVELTITAGYPNFDLSKAHPIISGCIFELEGDIIVNSFAMLPAAEVGRSDATAPDTVGEYQITAANTFKYCNGAGDANGIIAICYWAAGNKNV</sequence>
<evidence type="ECO:0000313" key="1">
    <source>
        <dbReference type="EMBL" id="KKL55371.1"/>
    </source>
</evidence>
<organism evidence="1">
    <name type="scientific">marine sediment metagenome</name>
    <dbReference type="NCBI Taxonomy" id="412755"/>
    <lineage>
        <taxon>unclassified sequences</taxon>
        <taxon>metagenomes</taxon>
        <taxon>ecological metagenomes</taxon>
    </lineage>
</organism>
<proteinExistence type="predicted"/>
<dbReference type="AlphaFoldDB" id="A0A0F9DNK0"/>
<reference evidence="1" key="1">
    <citation type="journal article" date="2015" name="Nature">
        <title>Complex archaea that bridge the gap between prokaryotes and eukaryotes.</title>
        <authorList>
            <person name="Spang A."/>
            <person name="Saw J.H."/>
            <person name="Jorgensen S.L."/>
            <person name="Zaremba-Niedzwiedzka K."/>
            <person name="Martijn J."/>
            <person name="Lind A.E."/>
            <person name="van Eijk R."/>
            <person name="Schleper C."/>
            <person name="Guy L."/>
            <person name="Ettema T.J."/>
        </authorList>
    </citation>
    <scope>NUCLEOTIDE SEQUENCE</scope>
</reference>
<name>A0A0F9DNK0_9ZZZZ</name>
<gene>
    <name evidence="1" type="ORF">LCGC14_2256100</name>
</gene>
<comment type="caution">
    <text evidence="1">The sequence shown here is derived from an EMBL/GenBank/DDBJ whole genome shotgun (WGS) entry which is preliminary data.</text>
</comment>
<accession>A0A0F9DNK0</accession>